<dbReference type="GO" id="GO:0008519">
    <property type="term" value="F:ammonium channel activity"/>
    <property type="evidence" value="ECO:0007669"/>
    <property type="project" value="InterPro"/>
</dbReference>
<feature type="transmembrane region" description="Helical" evidence="8">
    <location>
        <begin position="379"/>
        <end position="408"/>
    </location>
</feature>
<feature type="transmembrane region" description="Helical" evidence="8">
    <location>
        <begin position="288"/>
        <end position="306"/>
    </location>
</feature>
<keyword evidence="4 8" id="KW-0812">Transmembrane</keyword>
<accession>A0A8B8E397</accession>
<feature type="transmembrane region" description="Helical" evidence="8">
    <location>
        <begin position="217"/>
        <end position="237"/>
    </location>
</feature>
<organism evidence="10 11">
    <name type="scientific">Crassostrea virginica</name>
    <name type="common">Eastern oyster</name>
    <dbReference type="NCBI Taxonomy" id="6565"/>
    <lineage>
        <taxon>Eukaryota</taxon>
        <taxon>Metazoa</taxon>
        <taxon>Spiralia</taxon>
        <taxon>Lophotrochozoa</taxon>
        <taxon>Mollusca</taxon>
        <taxon>Bivalvia</taxon>
        <taxon>Autobranchia</taxon>
        <taxon>Pteriomorphia</taxon>
        <taxon>Ostreida</taxon>
        <taxon>Ostreoidea</taxon>
        <taxon>Ostreidae</taxon>
        <taxon>Crassostrea</taxon>
    </lineage>
</organism>
<dbReference type="PANTHER" id="PTHR11730">
    <property type="entry name" value="AMMONIUM TRANSPORTER"/>
    <property type="match status" value="1"/>
</dbReference>
<evidence type="ECO:0000259" key="9">
    <source>
        <dbReference type="Pfam" id="PF00909"/>
    </source>
</evidence>
<dbReference type="AlphaFoldDB" id="A0A8B8E397"/>
<proteinExistence type="inferred from homology"/>
<evidence type="ECO:0000256" key="6">
    <source>
        <dbReference type="ARBA" id="ARBA00023136"/>
    </source>
</evidence>
<feature type="transmembrane region" description="Helical" evidence="8">
    <location>
        <begin position="112"/>
        <end position="137"/>
    </location>
</feature>
<dbReference type="NCBIfam" id="TIGR00836">
    <property type="entry name" value="amt"/>
    <property type="match status" value="1"/>
</dbReference>
<evidence type="ECO:0000256" key="1">
    <source>
        <dbReference type="ARBA" id="ARBA00004141"/>
    </source>
</evidence>
<evidence type="ECO:0000256" key="3">
    <source>
        <dbReference type="ARBA" id="ARBA00022448"/>
    </source>
</evidence>
<keyword evidence="5 8" id="KW-1133">Transmembrane helix</keyword>
<dbReference type="InterPro" id="IPR024041">
    <property type="entry name" value="NH4_transpt_AmtB-like_dom"/>
</dbReference>
<dbReference type="SUPFAM" id="SSF111352">
    <property type="entry name" value="Ammonium transporter"/>
    <property type="match status" value="1"/>
</dbReference>
<gene>
    <name evidence="11" type="primary">LOC111131683</name>
</gene>
<dbReference type="GeneID" id="111131683"/>
<keyword evidence="6 8" id="KW-0472">Membrane</keyword>
<protein>
    <recommendedName>
        <fullName evidence="8">Ammonium transporter</fullName>
    </recommendedName>
</protein>
<keyword evidence="3 8" id="KW-0813">Transport</keyword>
<reference evidence="11" key="1">
    <citation type="submission" date="2025-08" db="UniProtKB">
        <authorList>
            <consortium name="RefSeq"/>
        </authorList>
    </citation>
    <scope>IDENTIFICATION</scope>
    <source>
        <tissue evidence="11">Whole sample</tissue>
    </source>
</reference>
<dbReference type="GO" id="GO:0097272">
    <property type="term" value="P:ammonium homeostasis"/>
    <property type="evidence" value="ECO:0007669"/>
    <property type="project" value="TreeGrafter"/>
</dbReference>
<dbReference type="Proteomes" id="UP000694844">
    <property type="component" value="Chromosome 4"/>
</dbReference>
<dbReference type="Pfam" id="PF00909">
    <property type="entry name" value="Ammonium_transp"/>
    <property type="match status" value="1"/>
</dbReference>
<name>A0A8B8E397_CRAVI</name>
<dbReference type="Gene3D" id="1.10.3430.10">
    <property type="entry name" value="Ammonium transporter AmtB like domains"/>
    <property type="match status" value="1"/>
</dbReference>
<keyword evidence="10" id="KW-1185">Reference proteome</keyword>
<feature type="transmembrane region" description="Helical" evidence="8">
    <location>
        <begin position="184"/>
        <end position="205"/>
    </location>
</feature>
<sequence>MVVSTNASGSSLDTVYSMIGANSVGPITWDDATWILTSSFIIFTMQSGFGLLEAGCISSKNEVNIMVKNLVDVVFGGLSYWMFGFGLSFGTSDYSNPFCGIGYFFVDTTDDQMGIVFATFVFQMSFATTATTIVSGAMAERTKLTAYVIFSFFNTLIYCIPSHWEWASNGFLRTLGVVDVAGAGAVHLVGGVSALVATLILKPRLGRYDKGSKPPSLGNPVSALIGMFMLWWGWLAFNCGSTFGISGGKWKLAAKSAVVTLNGSIGGGAMGILISVIRYRGKYDVSCIVNSVLGALVSITGGCAVVRPWEAIVIGALGGGLAILSIFVLDKLKIDDPVGASSVHGTCGAWGLIAVGLFAKHDTLENTTMGRSGVFHNGGFYLLGIQLLAVVVISVWSAILSLMILLVLRFTVGLRLSVEEEIMGADYSEHMIGHDTMVTQMLQDYVQETRGAHLERALSVISGRGVECGPHNVEDFGKEETNGKKKRTEQNKCVTVRRGSCISRLSYQISRNLLLKHDKVAPVHNNGGEIPGQTDVL</sequence>
<evidence type="ECO:0000256" key="4">
    <source>
        <dbReference type="ARBA" id="ARBA00022692"/>
    </source>
</evidence>
<evidence type="ECO:0000313" key="10">
    <source>
        <dbReference type="Proteomes" id="UP000694844"/>
    </source>
</evidence>
<dbReference type="FunFam" id="1.10.3430.10:FF:000008">
    <property type="entry name" value="Ammonium transporter"/>
    <property type="match status" value="1"/>
</dbReference>
<dbReference type="GO" id="GO:0005886">
    <property type="term" value="C:plasma membrane"/>
    <property type="evidence" value="ECO:0007669"/>
    <property type="project" value="UniProtKB-SubCell"/>
</dbReference>
<dbReference type="InterPro" id="IPR029020">
    <property type="entry name" value="Ammonium/urea_transptr"/>
</dbReference>
<evidence type="ECO:0000313" key="11">
    <source>
        <dbReference type="RefSeq" id="XP_022335027.1"/>
    </source>
</evidence>
<dbReference type="RefSeq" id="XP_022335027.1">
    <property type="nucleotide sequence ID" value="XM_022479319.1"/>
</dbReference>
<feature type="transmembrane region" description="Helical" evidence="8">
    <location>
        <begin position="32"/>
        <end position="52"/>
    </location>
</feature>
<feature type="domain" description="Ammonium transporter AmtB-like" evidence="9">
    <location>
        <begin position="34"/>
        <end position="430"/>
    </location>
</feature>
<feature type="transmembrane region" description="Helical" evidence="8">
    <location>
        <begin position="312"/>
        <end position="329"/>
    </location>
</feature>
<feature type="transmembrane region" description="Helical" evidence="8">
    <location>
        <begin position="144"/>
        <end position="164"/>
    </location>
</feature>
<evidence type="ECO:0000256" key="2">
    <source>
        <dbReference type="ARBA" id="ARBA00005887"/>
    </source>
</evidence>
<feature type="transmembrane region" description="Helical" evidence="8">
    <location>
        <begin position="73"/>
        <end position="92"/>
    </location>
</feature>
<evidence type="ECO:0000256" key="5">
    <source>
        <dbReference type="ARBA" id="ARBA00022989"/>
    </source>
</evidence>
<comment type="subcellular location">
    <subcellularLocation>
        <location evidence="8">Cell membrane</location>
        <topology evidence="8">Multi-pass membrane protein</topology>
    </subcellularLocation>
    <subcellularLocation>
        <location evidence="1">Membrane</location>
        <topology evidence="1">Multi-pass membrane protein</topology>
    </subcellularLocation>
</comment>
<evidence type="ECO:0000256" key="7">
    <source>
        <dbReference type="ARBA" id="ARBA00023177"/>
    </source>
</evidence>
<keyword evidence="7 8" id="KW-0924">Ammonia transport</keyword>
<evidence type="ECO:0000256" key="8">
    <source>
        <dbReference type="RuleBase" id="RU362002"/>
    </source>
</evidence>
<dbReference type="KEGG" id="cvn:111131683"/>
<dbReference type="PANTHER" id="PTHR11730:SF58">
    <property type="entry name" value="AMMONIUM TRANSPORTER"/>
    <property type="match status" value="1"/>
</dbReference>
<feature type="transmembrane region" description="Helical" evidence="8">
    <location>
        <begin position="257"/>
        <end position="276"/>
    </location>
</feature>
<dbReference type="InterPro" id="IPR001905">
    <property type="entry name" value="Ammonium_transpt"/>
</dbReference>
<comment type="similarity">
    <text evidence="2 8">Belongs to the ammonia transporter channel (TC 1.A.11.2) family.</text>
</comment>
<dbReference type="OrthoDB" id="534912at2759"/>